<dbReference type="GO" id="GO:0016020">
    <property type="term" value="C:membrane"/>
    <property type="evidence" value="ECO:0007669"/>
    <property type="project" value="UniProtKB-SubCell"/>
</dbReference>
<feature type="transmembrane region" description="Helical" evidence="5">
    <location>
        <begin position="62"/>
        <end position="84"/>
    </location>
</feature>
<reference evidence="6" key="1">
    <citation type="journal article" date="2019" name="PLoS Negl. Trop. Dis.">
        <title>Revisiting the worldwide diversity of Leptospira species in the environment.</title>
        <authorList>
            <person name="Vincent A.T."/>
            <person name="Schiettekatte O."/>
            <person name="Bourhy P."/>
            <person name="Veyrier F.J."/>
            <person name="Picardeau M."/>
        </authorList>
    </citation>
    <scope>NUCLEOTIDE SEQUENCE [LARGE SCALE GENOMIC DNA]</scope>
    <source>
        <strain evidence="6">SSS9</strain>
    </source>
</reference>
<evidence type="ECO:0000256" key="5">
    <source>
        <dbReference type="SAM" id="Phobius"/>
    </source>
</evidence>
<dbReference type="RefSeq" id="WP_135589596.1">
    <property type="nucleotide sequence ID" value="NZ_RQEP01000019.1"/>
</dbReference>
<comment type="caution">
    <text evidence="6">The sequence shown here is derived from an EMBL/GenBank/DDBJ whole genome shotgun (WGS) entry which is preliminary data.</text>
</comment>
<gene>
    <name evidence="6" type="ORF">EHO59_16765</name>
</gene>
<evidence type="ECO:0000313" key="6">
    <source>
        <dbReference type="EMBL" id="TGJ99503.1"/>
    </source>
</evidence>
<keyword evidence="7" id="KW-1185">Reference proteome</keyword>
<sequence>MSNSASLREEGSASMEAKKEKWIKVSRWIYWTLTLFLTATMMMAGVAYLASFQANVEGILLLGYPVYLLKILGFAKVLGGIGILQNRFKTLKEWAYAGYSFNLLGATASYLLSGVGFGKAMVPFTIFALLMITYRQWKTDWV</sequence>
<comment type="subcellular location">
    <subcellularLocation>
        <location evidence="1">Membrane</location>
        <topology evidence="1">Multi-pass membrane protein</topology>
    </subcellularLocation>
</comment>
<evidence type="ECO:0000256" key="4">
    <source>
        <dbReference type="ARBA" id="ARBA00023136"/>
    </source>
</evidence>
<evidence type="ECO:0000313" key="7">
    <source>
        <dbReference type="Proteomes" id="UP000297453"/>
    </source>
</evidence>
<proteinExistence type="predicted"/>
<dbReference type="OrthoDB" id="7960583at2"/>
<keyword evidence="2 5" id="KW-0812">Transmembrane</keyword>
<dbReference type="EMBL" id="RQEP01000019">
    <property type="protein sequence ID" value="TGJ99503.1"/>
    <property type="molecule type" value="Genomic_DNA"/>
</dbReference>
<dbReference type="InterPro" id="IPR032808">
    <property type="entry name" value="DoxX"/>
</dbReference>
<protein>
    <submittedName>
        <fullName evidence="6">DoxX family protein</fullName>
    </submittedName>
</protein>
<dbReference type="Proteomes" id="UP000297453">
    <property type="component" value="Unassembled WGS sequence"/>
</dbReference>
<name>A0A4R9FM53_9LEPT</name>
<keyword evidence="4 5" id="KW-0472">Membrane</keyword>
<feature type="transmembrane region" description="Helical" evidence="5">
    <location>
        <begin position="120"/>
        <end position="137"/>
    </location>
</feature>
<evidence type="ECO:0000256" key="1">
    <source>
        <dbReference type="ARBA" id="ARBA00004141"/>
    </source>
</evidence>
<feature type="transmembrane region" description="Helical" evidence="5">
    <location>
        <begin position="28"/>
        <end position="50"/>
    </location>
</feature>
<keyword evidence="3 5" id="KW-1133">Transmembrane helix</keyword>
<dbReference type="Pfam" id="PF13564">
    <property type="entry name" value="DoxX_2"/>
    <property type="match status" value="1"/>
</dbReference>
<evidence type="ECO:0000256" key="3">
    <source>
        <dbReference type="ARBA" id="ARBA00022989"/>
    </source>
</evidence>
<accession>A0A4R9FM53</accession>
<dbReference type="AlphaFoldDB" id="A0A4R9FM53"/>
<evidence type="ECO:0000256" key="2">
    <source>
        <dbReference type="ARBA" id="ARBA00022692"/>
    </source>
</evidence>
<organism evidence="6 7">
    <name type="scientific">Leptospira semungkisensis</name>
    <dbReference type="NCBI Taxonomy" id="2484985"/>
    <lineage>
        <taxon>Bacteria</taxon>
        <taxon>Pseudomonadati</taxon>
        <taxon>Spirochaetota</taxon>
        <taxon>Spirochaetia</taxon>
        <taxon>Leptospirales</taxon>
        <taxon>Leptospiraceae</taxon>
        <taxon>Leptospira</taxon>
    </lineage>
</organism>